<dbReference type="Proteomes" id="UP000092462">
    <property type="component" value="Unassembled WGS sequence"/>
</dbReference>
<organism evidence="1 2">
    <name type="scientific">Phlebotomus papatasi</name>
    <name type="common">Sandfly</name>
    <dbReference type="NCBI Taxonomy" id="29031"/>
    <lineage>
        <taxon>Eukaryota</taxon>
        <taxon>Metazoa</taxon>
        <taxon>Ecdysozoa</taxon>
        <taxon>Arthropoda</taxon>
        <taxon>Hexapoda</taxon>
        <taxon>Insecta</taxon>
        <taxon>Pterygota</taxon>
        <taxon>Neoptera</taxon>
        <taxon>Endopterygota</taxon>
        <taxon>Diptera</taxon>
        <taxon>Nematocera</taxon>
        <taxon>Psychodoidea</taxon>
        <taxon>Psychodidae</taxon>
        <taxon>Phlebotomus</taxon>
        <taxon>Phlebotomus</taxon>
    </lineage>
</organism>
<dbReference type="EnsemblMetazoa" id="PPAI010583-RA">
    <property type="protein sequence ID" value="PPAI010583-PA"/>
    <property type="gene ID" value="PPAI010583"/>
</dbReference>
<reference evidence="1" key="1">
    <citation type="submission" date="2022-08" db="UniProtKB">
        <authorList>
            <consortium name="EnsemblMetazoa"/>
        </authorList>
    </citation>
    <scope>IDENTIFICATION</scope>
    <source>
        <strain evidence="1">Israel</strain>
    </source>
</reference>
<dbReference type="EMBL" id="AJVK01018681">
    <property type="status" value="NOT_ANNOTATED_CDS"/>
    <property type="molecule type" value="Genomic_DNA"/>
</dbReference>
<evidence type="ECO:0000313" key="1">
    <source>
        <dbReference type="EnsemblMetazoa" id="PPAI010583-PA"/>
    </source>
</evidence>
<protein>
    <submittedName>
        <fullName evidence="1">Uncharacterized protein</fullName>
    </submittedName>
</protein>
<dbReference type="VEuPathDB" id="VectorBase:PPAI010583"/>
<keyword evidence="2" id="KW-1185">Reference proteome</keyword>
<name>A0A1B0DPZ3_PHLPP</name>
<proteinExistence type="predicted"/>
<accession>A0A1B0DPZ3</accession>
<sequence>MLPLHLDHSRKLRSSVSAGILDQKH</sequence>
<dbReference type="AlphaFoldDB" id="A0A1B0DPZ3"/>
<evidence type="ECO:0000313" key="2">
    <source>
        <dbReference type="Proteomes" id="UP000092462"/>
    </source>
</evidence>